<dbReference type="Gene3D" id="1.10.10.10">
    <property type="entry name" value="Winged helix-like DNA-binding domain superfamily/Winged helix DNA-binding domain"/>
    <property type="match status" value="1"/>
</dbReference>
<protein>
    <submittedName>
        <fullName evidence="5">Uncharacterized protein</fullName>
    </submittedName>
</protein>
<dbReference type="PANTHER" id="PTHR19212">
    <property type="entry name" value="LEUCINE RICH REPEAT IN FLII INTERACTING PROTEIN"/>
    <property type="match status" value="1"/>
</dbReference>
<dbReference type="InterPro" id="IPR019139">
    <property type="entry name" value="LRRFIP1/2"/>
</dbReference>
<evidence type="ECO:0000313" key="5">
    <source>
        <dbReference type="EMBL" id="KAK3506166.1"/>
    </source>
</evidence>
<feature type="region of interest" description="Disordered" evidence="4">
    <location>
        <begin position="62"/>
        <end position="94"/>
    </location>
</feature>
<reference evidence="5" key="1">
    <citation type="submission" date="2023-06" db="EMBL/GenBank/DDBJ databases">
        <title>Male Hemibagrus guttatus genome.</title>
        <authorList>
            <person name="Bian C."/>
        </authorList>
    </citation>
    <scope>NUCLEOTIDE SEQUENCE</scope>
    <source>
        <strain evidence="5">Male_cb2023</strain>
        <tissue evidence="5">Muscle</tissue>
    </source>
</reference>
<dbReference type="AlphaFoldDB" id="A0AAE0PQ23"/>
<feature type="coiled-coil region" evidence="3">
    <location>
        <begin position="411"/>
        <end position="474"/>
    </location>
</feature>
<keyword evidence="6" id="KW-1185">Reference proteome</keyword>
<organism evidence="5 6">
    <name type="scientific">Hemibagrus guttatus</name>
    <dbReference type="NCBI Taxonomy" id="175788"/>
    <lineage>
        <taxon>Eukaryota</taxon>
        <taxon>Metazoa</taxon>
        <taxon>Chordata</taxon>
        <taxon>Craniata</taxon>
        <taxon>Vertebrata</taxon>
        <taxon>Euteleostomi</taxon>
        <taxon>Actinopterygii</taxon>
        <taxon>Neopterygii</taxon>
        <taxon>Teleostei</taxon>
        <taxon>Ostariophysi</taxon>
        <taxon>Siluriformes</taxon>
        <taxon>Bagridae</taxon>
        <taxon>Hemibagrus</taxon>
    </lineage>
</organism>
<dbReference type="GO" id="GO:0006355">
    <property type="term" value="P:regulation of DNA-templated transcription"/>
    <property type="evidence" value="ECO:0007669"/>
    <property type="project" value="InterPro"/>
</dbReference>
<dbReference type="Gene3D" id="1.20.5.4090">
    <property type="match status" value="5"/>
</dbReference>
<evidence type="ECO:0000256" key="2">
    <source>
        <dbReference type="ARBA" id="ARBA00023054"/>
    </source>
</evidence>
<feature type="coiled-coil region" evidence="3">
    <location>
        <begin position="503"/>
        <end position="645"/>
    </location>
</feature>
<name>A0AAE0PQ23_9TELE</name>
<accession>A0AAE0PQ23</accession>
<keyword evidence="2 3" id="KW-0175">Coiled coil</keyword>
<comment type="similarity">
    <text evidence="1">Belongs to the LRRFIP family.</text>
</comment>
<evidence type="ECO:0000256" key="1">
    <source>
        <dbReference type="ARBA" id="ARBA00008275"/>
    </source>
</evidence>
<feature type="coiled-coil region" evidence="3">
    <location>
        <begin position="338"/>
        <end position="376"/>
    </location>
</feature>
<gene>
    <name evidence="5" type="ORF">QTP70_015318</name>
</gene>
<evidence type="ECO:0000256" key="3">
    <source>
        <dbReference type="SAM" id="Coils"/>
    </source>
</evidence>
<feature type="coiled-coil region" evidence="3">
    <location>
        <begin position="199"/>
        <end position="233"/>
    </location>
</feature>
<dbReference type="Proteomes" id="UP001274896">
    <property type="component" value="Unassembled WGS sequence"/>
</dbReference>
<proteinExistence type="inferred from homology"/>
<evidence type="ECO:0000313" key="6">
    <source>
        <dbReference type="Proteomes" id="UP001274896"/>
    </source>
</evidence>
<comment type="caution">
    <text evidence="5">The sequence shown here is derived from an EMBL/GenBank/DDBJ whole genome shotgun (WGS) entry which is preliminary data.</text>
</comment>
<dbReference type="PANTHER" id="PTHR19212:SF0">
    <property type="entry name" value="LD07988P"/>
    <property type="match status" value="1"/>
</dbReference>
<feature type="region of interest" description="Disordered" evidence="4">
    <location>
        <begin position="122"/>
        <end position="141"/>
    </location>
</feature>
<feature type="compositionally biased region" description="Low complexity" evidence="4">
    <location>
        <begin position="1"/>
        <end position="17"/>
    </location>
</feature>
<feature type="non-terminal residue" evidence="5">
    <location>
        <position position="679"/>
    </location>
</feature>
<dbReference type="InterPro" id="IPR036388">
    <property type="entry name" value="WH-like_DNA-bd_sf"/>
</dbReference>
<sequence>YKRHLSTTSNSQTPNSTMAKTKELSKDTRNKIVDLHQAGKTESAIDPVQTVSFLDPGLMCDDATQTDSAVPEESVSEAEEKSQKGEVSSSLLDSERSILEERVRELEELLCEAQRECERKHKVTLAEPEEKHEQATESVDQLQKQDADLMSQVDTLQDTVQELANLLAETHTECTDTTRLYETELNIRKRMQSEFNQKEENFNQEISSLRDTLTEAERKYEHVMESNAHLEIKNSKLWSDVRLMQDAMLELDKELSLTRIHCNEITRECALKKRELNNLQSKQNGTEETLLKECECEKETHSVLKFDKMTSTHHEELLHGIQDETKRLYRKVTTSHDHLKRDEELNKLRESVQQLERELSESFRKCEERKRECEREKEAHNVLKCDKMTSTHLKELLQGSQAEAEEKFEFTAQLENENSDLKSQVKTLQGTLQGLSSLLAETCRKCEKAKEKSLNEAERKYGEAMERNTQQENDNFDMITQMHSMAEEVNELTEHLSVAHGRLEQTMQELEHKTRQFTQLDSKWQNFNETVIKDHEVECVAHRVLKVKYSEMKEQHDKLQEECKGEQEAHHVLNVQCHEMKEPSHTDESVNREQSSVQQLEEKLAAIRRKCNEIKMERKREQEDYNLLKARCQDMEKTFQECEELLRWSDVQGEQGAGSGYVQVFKNFCFLTHQRYSAQ</sequence>
<dbReference type="EMBL" id="JAUCMX010000126">
    <property type="protein sequence ID" value="KAK3506166.1"/>
    <property type="molecule type" value="Genomic_DNA"/>
</dbReference>
<feature type="region of interest" description="Disordered" evidence="4">
    <location>
        <begin position="1"/>
        <end position="25"/>
    </location>
</feature>
<feature type="non-terminal residue" evidence="5">
    <location>
        <position position="1"/>
    </location>
</feature>
<evidence type="ECO:0000256" key="4">
    <source>
        <dbReference type="SAM" id="MobiDB-lite"/>
    </source>
</evidence>